<feature type="compositionally biased region" description="Polar residues" evidence="2">
    <location>
        <begin position="174"/>
        <end position="191"/>
    </location>
</feature>
<feature type="region of interest" description="Disordered" evidence="2">
    <location>
        <begin position="291"/>
        <end position="327"/>
    </location>
</feature>
<sequence>MKRCRKRRKPSLQPQVILVGNSGRICQDNRLCRLRMTKKYKNFLMEQEKEKNAKISEMSKLVEQYENLSCVIHNLNQENADNSNADLLQELKEMQTKYRERLLHLESTFMDRIPDALNRSVREILNCCSKFNKQKRAIRSGLPRKEKRELKHSTISHGDVNLYGVSKMSPTDLMNSRPINKSNQKTNTSPISEMKSNESVVTRNSWSGCYKSQIFVRKSNLQLQAINIDLFSVGNNLYDVLAQELEEDVTKYNLIFGAKEVDKEKTLFKQEIYHGSTVDLILPLYGGMPEVGKKKKRHKRPKKNKEATLKQDKEHSMEETSKAEKVPEAWTDPTVQRWFEMLEIDIHLVSTLKTLDGNQVNKLEKEDWRKMFPSYGHILFNMWQKDQRTSAETVGTEAYHEEERTLFTPLDEGTKEVSDGSNDPNDSRPNVDSQEQDTSNSSRKVLFGKVEALDGIGKSLLLEDFENDDKSSISHFGSVITVTGVCLSSPHIQENIVTLFIRDDPQGAVSFYNKIKIDIARCESNQHEIDILLKEVNTNMHVGVKGRVEKLDKKDDVVNKDGCKMLKFKLVIDSDDHALFSVETKSPKLKRQLSQCWWPLQAGSENANELNLKVGDFIVDNDLERVYCDADTSDEIILRYVVAFKNSFDGEVFVGVKKNGEIAGKVVSNGEIKKWCERLTNAIGNLLPQANEGADICRNIQEANELVHRKRCFVCVLPLCDDSSRALGWIHVPKGEACKVYFTKASDVHAFQRIGAQNKRITNYEHLFYDLESLASRKIEPVFEEDYDEEDDAQNEEKCTSQKGKQEYRVLDKVNNENQHHELKMIWGENPVKTILEKYLAPYSCGFLNSDGGNIFFGIEEDEQSKMGHIVGIVLSTEERKELVETTVKTLRKFYPPVCRSQFDIKFHSVRVSSELIVKDKGGGKLYTVITGPSDEIGKKWPKFVHNKLPAGSRSTVIPIRSQRFCAVATKQTSASVNLTELVEQFVKENSKFKLQTISETDLNIILKTIYVIELNVRRSPYPINMIKTIDTHVFSKNREKQLCTSKLSVEDLMCRFKLDSTIQFNVDTFLKDVKKFDNAGNSYIMVASPFDLHEQERDLFGLVIPKWTLTIDLDQEPKQSGHLYQLFQKLNDRYQPKRGRFLKTPHDSKLDLNREHAVCWLVARGYREDEKSLSGESHAKWNKTHRSRVRELLSVDLEASVKPNCLNVVVLWDEGHQALVESLRTILEDIISLNGDDSTVITFVCATPKASSDISRKIIAPLQEDNLDTISEDRVYVAPPYVLARFLSLKLPSPYRPEDDYQVPHKKSFPYAGSQIIPQILPQQLRQNLEGYIEVMYMKKRSKVHEQTLNEERRNFFSGSAITNDGLHGSIAIRRTRMDDLERKFKALSCDKKSNVSLIFVRVDRGAGSTTMCLQFLYEQHRSYPCAQLIEIKDGLVSHIEEINKKTRLPLILFVDENIAHLQEFLDFKKKVERRNVNVIFILIEPSEVFSVSESLPSRKARTKSARDSSLYGPSPYKVVQLERTLDNDEMEQLVKVLAVLAKEKKNELLKFKDKARKDKNNPPTFAHFSLLAFGSEFKGLKQYVKFRLTLADERQQNILAFFSLTHVFTNYSLPANALVRFLDKSNVILEEELEDKYLQELLSPRADDSDSRRISFHGVACEILKQLSLKQLSATSSSAKSEDDPYWKYIKYVSVTMAKHVLSKYITTRKIDRLTRKLFVTSEYESEKFSQLIRTMKVKNPDTARDTLKELVDVFNGTERHSSMRAHLRARLAKYYMIQYKDFAEAKKLIEAAIDEQEQDSFLHHIHGDIIRLYVQVLVEKMKTKEDMEIILSYAEQSSKCFEFVRSKKPHMSHGYISDAIVRITVMQAGIKLMGGKNISFVDYLIKRINEIKESDDEDISPNSRYLLSLISDAHEYLDERCIDFEQKKHWKETFLDCIGDLKNLTWLCDKIGQEKNCSSFINCSAWLHEILLQTQILHNALEIESKVLSPEEIESKLIKMEEYDSHSKFGDRFMKFWIRYSRQRLSVPNLQEVMRRVYEWSNKMKKRRVASPQAEFYK</sequence>
<feature type="domain" description="Schlafen AlbA-2" evidence="3">
    <location>
        <begin position="817"/>
        <end position="913"/>
    </location>
</feature>
<reference evidence="4" key="1">
    <citation type="submission" date="2020-04" db="EMBL/GenBank/DDBJ databases">
        <authorList>
            <person name="Alioto T."/>
            <person name="Alioto T."/>
            <person name="Gomez Garrido J."/>
        </authorList>
    </citation>
    <scope>NUCLEOTIDE SEQUENCE</scope>
    <source>
        <strain evidence="4">A484AB</strain>
    </source>
</reference>
<dbReference type="OrthoDB" id="5954290at2759"/>
<evidence type="ECO:0000259" key="3">
    <source>
        <dbReference type="Pfam" id="PF04326"/>
    </source>
</evidence>
<feature type="coiled-coil region" evidence="1">
    <location>
        <begin position="44"/>
        <end position="108"/>
    </location>
</feature>
<feature type="compositionally biased region" description="Polar residues" evidence="2">
    <location>
        <begin position="419"/>
        <end position="441"/>
    </location>
</feature>
<keyword evidence="1" id="KW-0175">Coiled coil</keyword>
<feature type="region of interest" description="Disordered" evidence="2">
    <location>
        <begin position="393"/>
        <end position="441"/>
    </location>
</feature>
<feature type="domain" description="Schlafen AlbA-2" evidence="3">
    <location>
        <begin position="633"/>
        <end position="761"/>
    </location>
</feature>
<protein>
    <submittedName>
        <fullName evidence="4">Divergent AAA region</fullName>
    </submittedName>
</protein>
<name>A0A6S7H3C9_PARCT</name>
<feature type="region of interest" description="Disordered" evidence="2">
    <location>
        <begin position="174"/>
        <end position="196"/>
    </location>
</feature>
<dbReference type="EMBL" id="CACRXK020003427">
    <property type="protein sequence ID" value="CAB3998738.1"/>
    <property type="molecule type" value="Genomic_DNA"/>
</dbReference>
<dbReference type="PANTHER" id="PTHR16155">
    <property type="entry name" value="DED DOMAIN-CONTAINING PROTEIN"/>
    <property type="match status" value="1"/>
</dbReference>
<gene>
    <name evidence="4" type="ORF">PACLA_8A086858</name>
</gene>
<dbReference type="InterPro" id="IPR038461">
    <property type="entry name" value="Schlafen_AlbA_2_dom_sf"/>
</dbReference>
<dbReference type="PANTHER" id="PTHR16155:SF19">
    <property type="entry name" value="DED DOMAIN-CONTAINING PROTEIN"/>
    <property type="match status" value="1"/>
</dbReference>
<keyword evidence="5" id="KW-1185">Reference proteome</keyword>
<feature type="compositionally biased region" description="Basic residues" evidence="2">
    <location>
        <begin position="293"/>
        <end position="303"/>
    </location>
</feature>
<dbReference type="Gene3D" id="3.30.950.30">
    <property type="entry name" value="Schlafen, AAA domain"/>
    <property type="match status" value="2"/>
</dbReference>
<dbReference type="InterPro" id="IPR007421">
    <property type="entry name" value="Schlafen_AlbA_2_dom"/>
</dbReference>
<evidence type="ECO:0000313" key="5">
    <source>
        <dbReference type="Proteomes" id="UP001152795"/>
    </source>
</evidence>
<dbReference type="InterPro" id="IPR029071">
    <property type="entry name" value="Ubiquitin-like_domsf"/>
</dbReference>
<proteinExistence type="predicted"/>
<comment type="caution">
    <text evidence="4">The sequence shown here is derived from an EMBL/GenBank/DDBJ whole genome shotgun (WGS) entry which is preliminary data.</text>
</comment>
<feature type="compositionally biased region" description="Basic and acidic residues" evidence="2">
    <location>
        <begin position="304"/>
        <end position="327"/>
    </location>
</feature>
<evidence type="ECO:0000313" key="4">
    <source>
        <dbReference type="EMBL" id="CAB3998738.1"/>
    </source>
</evidence>
<dbReference type="SUPFAM" id="SSF54236">
    <property type="entry name" value="Ubiquitin-like"/>
    <property type="match status" value="1"/>
</dbReference>
<evidence type="ECO:0000256" key="2">
    <source>
        <dbReference type="SAM" id="MobiDB-lite"/>
    </source>
</evidence>
<organism evidence="4 5">
    <name type="scientific">Paramuricea clavata</name>
    <name type="common">Red gorgonian</name>
    <name type="synonym">Violescent sea-whip</name>
    <dbReference type="NCBI Taxonomy" id="317549"/>
    <lineage>
        <taxon>Eukaryota</taxon>
        <taxon>Metazoa</taxon>
        <taxon>Cnidaria</taxon>
        <taxon>Anthozoa</taxon>
        <taxon>Octocorallia</taxon>
        <taxon>Malacalcyonacea</taxon>
        <taxon>Plexauridae</taxon>
        <taxon>Paramuricea</taxon>
    </lineage>
</organism>
<dbReference type="Proteomes" id="UP001152795">
    <property type="component" value="Unassembled WGS sequence"/>
</dbReference>
<dbReference type="Pfam" id="PF04326">
    <property type="entry name" value="SLFN_AlbA_2"/>
    <property type="match status" value="2"/>
</dbReference>
<feature type="coiled-coil region" evidence="1">
    <location>
        <begin position="1529"/>
        <end position="1563"/>
    </location>
</feature>
<evidence type="ECO:0000256" key="1">
    <source>
        <dbReference type="SAM" id="Coils"/>
    </source>
</evidence>
<dbReference type="GO" id="GO:0005737">
    <property type="term" value="C:cytoplasm"/>
    <property type="evidence" value="ECO:0007669"/>
    <property type="project" value="TreeGrafter"/>
</dbReference>
<accession>A0A6S7H3C9</accession>